<dbReference type="GO" id="GO:0005975">
    <property type="term" value="P:carbohydrate metabolic process"/>
    <property type="evidence" value="ECO:0007669"/>
    <property type="project" value="InterPro"/>
</dbReference>
<dbReference type="Proteomes" id="UP000306808">
    <property type="component" value="Unassembled WGS sequence"/>
</dbReference>
<dbReference type="CDD" id="cd03784">
    <property type="entry name" value="GT1_Gtf-like"/>
    <property type="match status" value="1"/>
</dbReference>
<evidence type="ECO:0000313" key="3">
    <source>
        <dbReference type="EMBL" id="TJZ61108.1"/>
    </source>
</evidence>
<keyword evidence="3" id="KW-0808">Transferase</keyword>
<dbReference type="PANTHER" id="PTHR48050">
    <property type="entry name" value="STEROL 3-BETA-GLUCOSYLTRANSFERASE"/>
    <property type="match status" value="1"/>
</dbReference>
<dbReference type="GO" id="GO:0008194">
    <property type="term" value="F:UDP-glycosyltransferase activity"/>
    <property type="evidence" value="ECO:0007669"/>
    <property type="project" value="InterPro"/>
</dbReference>
<gene>
    <name evidence="3" type="ORF">FAZ15_07825</name>
</gene>
<evidence type="ECO:0000259" key="2">
    <source>
        <dbReference type="Pfam" id="PF06722"/>
    </source>
</evidence>
<evidence type="ECO:0000259" key="1">
    <source>
        <dbReference type="Pfam" id="PF03033"/>
    </source>
</evidence>
<keyword evidence="4" id="KW-1185">Reference proteome</keyword>
<dbReference type="FunFam" id="3.40.50.2000:FF:000009">
    <property type="entry name" value="Sterol 3-beta-glucosyltransferase UGT80A2"/>
    <property type="match status" value="1"/>
</dbReference>
<dbReference type="PANTHER" id="PTHR48050:SF13">
    <property type="entry name" value="STEROL 3-BETA-GLUCOSYLTRANSFERASE UGT80A2"/>
    <property type="match status" value="1"/>
</dbReference>
<dbReference type="SUPFAM" id="SSF53756">
    <property type="entry name" value="UDP-Glycosyltransferase/glycogen phosphorylase"/>
    <property type="match status" value="1"/>
</dbReference>
<protein>
    <submittedName>
        <fullName evidence="3">Glycosyltransferase family 1 protein</fullName>
    </submittedName>
</protein>
<dbReference type="AlphaFoldDB" id="A0A4V5MNC9"/>
<feature type="domain" description="Erythromycin biosynthesis protein CIII-like C-terminal" evidence="2">
    <location>
        <begin position="282"/>
        <end position="390"/>
    </location>
</feature>
<feature type="domain" description="Glycosyltransferase family 28 N-terminal" evidence="1">
    <location>
        <begin position="3"/>
        <end position="91"/>
    </location>
</feature>
<accession>A0A4V5MNC9</accession>
<sequence>MKIAILTLGTRGDVQPYAVLGKALKDRGHEVVLSTAKNFESLVASYGLDFVPVELDFQELVKSKEAGKLMKSPLNALRSAKNLKKLMTPLVLDALKIFYDLSKRSDKVLFHIKTMADNFADQFPEKMIKTDVVPASQPTAAFPNPVFSAFCLPPFLNRFTFKLTELGLKMWTKPIQQFRQSVGLPINSSKPDLMSIYGVSELLLKKPDDFPNNSFFTGFWFDHSSAELSQDLVDFIAGGEPPLLVTFGSMPFDKNLDIPELINMLSKQLNIRIIVVKGWGLSDTEALSQNPDVKVIDAAPYDKLFPLVKAVVHHGGIGTTASCLKAGKPFLTCPVLHPLGDQFFWGKIAFEKGLALYPLPVKKLTKEKFMAAIKALLGNESLYMKAREFSKQLNQEDGIKNAIAYIEKDQSWVK</sequence>
<dbReference type="EMBL" id="SUME01000003">
    <property type="protein sequence ID" value="TJZ61108.1"/>
    <property type="molecule type" value="Genomic_DNA"/>
</dbReference>
<dbReference type="InterPro" id="IPR050426">
    <property type="entry name" value="Glycosyltransferase_28"/>
</dbReference>
<dbReference type="Pfam" id="PF03033">
    <property type="entry name" value="Glyco_transf_28"/>
    <property type="match status" value="1"/>
</dbReference>
<dbReference type="RefSeq" id="WP_136900766.1">
    <property type="nucleotide sequence ID" value="NZ_SUME01000003.1"/>
</dbReference>
<dbReference type="InterPro" id="IPR010610">
    <property type="entry name" value="EryCIII-like_C"/>
</dbReference>
<dbReference type="Pfam" id="PF06722">
    <property type="entry name" value="EryCIII-like_C"/>
    <property type="match status" value="1"/>
</dbReference>
<organism evidence="3 4">
    <name type="scientific">Sphingobacterium olei</name>
    <dbReference type="NCBI Taxonomy" id="2571155"/>
    <lineage>
        <taxon>Bacteria</taxon>
        <taxon>Pseudomonadati</taxon>
        <taxon>Bacteroidota</taxon>
        <taxon>Sphingobacteriia</taxon>
        <taxon>Sphingobacteriales</taxon>
        <taxon>Sphingobacteriaceae</taxon>
        <taxon>Sphingobacterium</taxon>
    </lineage>
</organism>
<proteinExistence type="predicted"/>
<dbReference type="GO" id="GO:0016758">
    <property type="term" value="F:hexosyltransferase activity"/>
    <property type="evidence" value="ECO:0007669"/>
    <property type="project" value="InterPro"/>
</dbReference>
<evidence type="ECO:0000313" key="4">
    <source>
        <dbReference type="Proteomes" id="UP000306808"/>
    </source>
</evidence>
<dbReference type="InterPro" id="IPR002213">
    <property type="entry name" value="UDP_glucos_trans"/>
</dbReference>
<dbReference type="OrthoDB" id="764352at2"/>
<name>A0A4V5MNC9_9SPHI</name>
<dbReference type="GO" id="GO:0033072">
    <property type="term" value="P:vancomycin biosynthetic process"/>
    <property type="evidence" value="ECO:0007669"/>
    <property type="project" value="UniProtKB-ARBA"/>
</dbReference>
<comment type="caution">
    <text evidence="3">The sequence shown here is derived from an EMBL/GenBank/DDBJ whole genome shotgun (WGS) entry which is preliminary data.</text>
</comment>
<reference evidence="3 4" key="1">
    <citation type="submission" date="2019-04" db="EMBL/GenBank/DDBJ databases">
        <title>Sphingobacterium olei sp. nov., isolated from oil-contaminated soil.</title>
        <authorList>
            <person name="Liu B."/>
        </authorList>
    </citation>
    <scope>NUCLEOTIDE SEQUENCE [LARGE SCALE GENOMIC DNA]</scope>
    <source>
        <strain evidence="3 4">HAL-9</strain>
    </source>
</reference>
<dbReference type="InterPro" id="IPR004276">
    <property type="entry name" value="GlycoTrans_28_N"/>
</dbReference>
<dbReference type="Gene3D" id="3.40.50.2000">
    <property type="entry name" value="Glycogen Phosphorylase B"/>
    <property type="match status" value="2"/>
</dbReference>